<name>A0ABU7GWE0_9PSED</name>
<organism evidence="1 2">
    <name type="scientific">Pseudomonas soli</name>
    <dbReference type="NCBI Taxonomy" id="1306993"/>
    <lineage>
        <taxon>Bacteria</taxon>
        <taxon>Pseudomonadati</taxon>
        <taxon>Pseudomonadota</taxon>
        <taxon>Gammaproteobacteria</taxon>
        <taxon>Pseudomonadales</taxon>
        <taxon>Pseudomonadaceae</taxon>
        <taxon>Pseudomonas</taxon>
    </lineage>
</organism>
<comment type="caution">
    <text evidence="1">The sequence shown here is derived from an EMBL/GenBank/DDBJ whole genome shotgun (WGS) entry which is preliminary data.</text>
</comment>
<dbReference type="EMBL" id="JAZDQQ010000032">
    <property type="protein sequence ID" value="MEE1883385.1"/>
    <property type="molecule type" value="Genomic_DNA"/>
</dbReference>
<dbReference type="RefSeq" id="WP_330126562.1">
    <property type="nucleotide sequence ID" value="NZ_JAZDQQ010000032.1"/>
</dbReference>
<gene>
    <name evidence="1" type="ORF">V0R55_24785</name>
</gene>
<keyword evidence="2" id="KW-1185">Reference proteome</keyword>
<accession>A0ABU7GWE0</accession>
<sequence length="66" mass="7304">MSDDPKQPAPTVAEWCAQHARPAPVKLARFGADPAPYNLELVEQVASPEGVRLKVRYIPPWVLRGL</sequence>
<protein>
    <submittedName>
        <fullName evidence="1">Uncharacterized protein</fullName>
    </submittedName>
</protein>
<dbReference type="Proteomes" id="UP001329505">
    <property type="component" value="Unassembled WGS sequence"/>
</dbReference>
<reference evidence="1 2" key="1">
    <citation type="submission" date="2024-01" db="EMBL/GenBank/DDBJ databases">
        <title>Unpublished Manusciprt.</title>
        <authorList>
            <person name="Duman M."/>
            <person name="Valdes E.G."/>
            <person name="Ajmi N."/>
            <person name="Altun S."/>
            <person name="Saticioglu I.B."/>
        </authorList>
    </citation>
    <scope>NUCLEOTIDE SEQUENCE [LARGE SCALE GENOMIC DNA]</scope>
    <source>
        <strain evidence="1 2">139P</strain>
    </source>
</reference>
<evidence type="ECO:0000313" key="1">
    <source>
        <dbReference type="EMBL" id="MEE1883385.1"/>
    </source>
</evidence>
<proteinExistence type="predicted"/>
<evidence type="ECO:0000313" key="2">
    <source>
        <dbReference type="Proteomes" id="UP001329505"/>
    </source>
</evidence>